<organism evidence="1 2">
    <name type="scientific">Gossypium arboreum</name>
    <name type="common">Tree cotton</name>
    <name type="synonym">Gossypium nanking</name>
    <dbReference type="NCBI Taxonomy" id="29729"/>
    <lineage>
        <taxon>Eukaryota</taxon>
        <taxon>Viridiplantae</taxon>
        <taxon>Streptophyta</taxon>
        <taxon>Embryophyta</taxon>
        <taxon>Tracheophyta</taxon>
        <taxon>Spermatophyta</taxon>
        <taxon>Magnoliopsida</taxon>
        <taxon>eudicotyledons</taxon>
        <taxon>Gunneridae</taxon>
        <taxon>Pentapetalae</taxon>
        <taxon>rosids</taxon>
        <taxon>malvids</taxon>
        <taxon>Malvales</taxon>
        <taxon>Malvaceae</taxon>
        <taxon>Malvoideae</taxon>
        <taxon>Gossypium</taxon>
    </lineage>
</organism>
<gene>
    <name evidence="1" type="ORF">F383_19835</name>
</gene>
<sequence>MACVGWIIFFEMFYFGFCII</sequence>
<accession>A0A0B0NKN1</accession>
<reference evidence="2" key="1">
    <citation type="submission" date="2014-09" db="EMBL/GenBank/DDBJ databases">
        <authorList>
            <person name="Mudge J."/>
            <person name="Ramaraj T."/>
            <person name="Lindquist I.E."/>
            <person name="Bharti A.K."/>
            <person name="Sundararajan A."/>
            <person name="Cameron C.T."/>
            <person name="Woodward J.E."/>
            <person name="May G.D."/>
            <person name="Brubaker C."/>
            <person name="Broadhvest J."/>
            <person name="Wilkins T.A."/>
        </authorList>
    </citation>
    <scope>NUCLEOTIDE SEQUENCE</scope>
    <source>
        <strain evidence="2">cv. AKA8401</strain>
    </source>
</reference>
<dbReference type="Proteomes" id="UP000032142">
    <property type="component" value="Unassembled WGS sequence"/>
</dbReference>
<evidence type="ECO:0000313" key="2">
    <source>
        <dbReference type="Proteomes" id="UP000032142"/>
    </source>
</evidence>
<protein>
    <submittedName>
        <fullName evidence="1">Uncharacterized protein</fullName>
    </submittedName>
</protein>
<proteinExistence type="predicted"/>
<dbReference type="EMBL" id="KN403007">
    <property type="protein sequence ID" value="KHG15123.1"/>
    <property type="molecule type" value="Genomic_DNA"/>
</dbReference>
<name>A0A0B0NKN1_GOSAR</name>
<dbReference type="AlphaFoldDB" id="A0A0B0NKN1"/>
<keyword evidence="2" id="KW-1185">Reference proteome</keyword>
<evidence type="ECO:0000313" key="1">
    <source>
        <dbReference type="EMBL" id="KHG15123.1"/>
    </source>
</evidence>